<organism evidence="1 2">
    <name type="scientific">Euroglyphus maynei</name>
    <name type="common">Mayne's house dust mite</name>
    <dbReference type="NCBI Taxonomy" id="6958"/>
    <lineage>
        <taxon>Eukaryota</taxon>
        <taxon>Metazoa</taxon>
        <taxon>Ecdysozoa</taxon>
        <taxon>Arthropoda</taxon>
        <taxon>Chelicerata</taxon>
        <taxon>Arachnida</taxon>
        <taxon>Acari</taxon>
        <taxon>Acariformes</taxon>
        <taxon>Sarcoptiformes</taxon>
        <taxon>Astigmata</taxon>
        <taxon>Psoroptidia</taxon>
        <taxon>Analgoidea</taxon>
        <taxon>Pyroglyphidae</taxon>
        <taxon>Pyroglyphinae</taxon>
        <taxon>Euroglyphus</taxon>
    </lineage>
</organism>
<dbReference type="EMBL" id="MUJZ01052911">
    <property type="protein sequence ID" value="OTF73154.1"/>
    <property type="molecule type" value="Genomic_DNA"/>
</dbReference>
<evidence type="ECO:0000313" key="2">
    <source>
        <dbReference type="Proteomes" id="UP000194236"/>
    </source>
</evidence>
<name>A0A1Y3AZC2_EURMA</name>
<dbReference type="OrthoDB" id="6511988at2759"/>
<reference evidence="1 2" key="1">
    <citation type="submission" date="2017-03" db="EMBL/GenBank/DDBJ databases">
        <title>Genome Survey of Euroglyphus maynei.</title>
        <authorList>
            <person name="Arlian L.G."/>
            <person name="Morgan M.S."/>
            <person name="Rider S.D."/>
        </authorList>
    </citation>
    <scope>NUCLEOTIDE SEQUENCE [LARGE SCALE GENOMIC DNA]</scope>
    <source>
        <strain evidence="1">Arlian Lab</strain>
        <tissue evidence="1">Whole body</tissue>
    </source>
</reference>
<dbReference type="AlphaFoldDB" id="A0A1Y3AZC2"/>
<proteinExistence type="predicted"/>
<protein>
    <submittedName>
        <fullName evidence="1">Uncharacterized protein</fullName>
    </submittedName>
</protein>
<feature type="non-terminal residue" evidence="1">
    <location>
        <position position="1"/>
    </location>
</feature>
<gene>
    <name evidence="1" type="ORF">BLA29_007491</name>
</gene>
<accession>A0A1Y3AZC2</accession>
<keyword evidence="2" id="KW-1185">Reference proteome</keyword>
<sequence length="325" mass="36946">NNGYNSPSTTTTTTTNGLRNIQNIRQDLREKIVQFCAEELVPLQSIISDSFKAILQSHVRLCTQQVLQQFYQQPQLINVATTLSSCLNHLPIQSPDLEQLQSYQLQLYRQCLDRIRSDVNKNLEENPGSALVCDSDNDACIMSVYYVDSRWQLTEAILSASGMVVDINRFVAHTLDDYGLQDRKKLSKFTFVSHGGQFGGVSVCLSSMAHIVDKVVEESIAQITENDDDHSLSDLFDSCNNIAIRLNLQPIIEQANQFDVDWIGKYELLKTIDNNSQLIIDDDQYKLAENDFKLITILIKLLEPFRMASNELRQCSNHPTLYKML</sequence>
<dbReference type="Proteomes" id="UP000194236">
    <property type="component" value="Unassembled WGS sequence"/>
</dbReference>
<evidence type="ECO:0000313" key="1">
    <source>
        <dbReference type="EMBL" id="OTF73154.1"/>
    </source>
</evidence>
<comment type="caution">
    <text evidence="1">The sequence shown here is derived from an EMBL/GenBank/DDBJ whole genome shotgun (WGS) entry which is preliminary data.</text>
</comment>